<keyword evidence="3" id="KW-1185">Reference proteome</keyword>
<organism evidence="2 3">
    <name type="scientific">Periplaneta americana</name>
    <name type="common">American cockroach</name>
    <name type="synonym">Blatta americana</name>
    <dbReference type="NCBI Taxonomy" id="6978"/>
    <lineage>
        <taxon>Eukaryota</taxon>
        <taxon>Metazoa</taxon>
        <taxon>Ecdysozoa</taxon>
        <taxon>Arthropoda</taxon>
        <taxon>Hexapoda</taxon>
        <taxon>Insecta</taxon>
        <taxon>Pterygota</taxon>
        <taxon>Neoptera</taxon>
        <taxon>Polyneoptera</taxon>
        <taxon>Dictyoptera</taxon>
        <taxon>Blattodea</taxon>
        <taxon>Blattoidea</taxon>
        <taxon>Blattidae</taxon>
        <taxon>Blattinae</taxon>
        <taxon>Periplaneta</taxon>
    </lineage>
</organism>
<protein>
    <recommendedName>
        <fullName evidence="4">RWP-RK domain-containing protein</fullName>
    </recommendedName>
</protein>
<accession>A0ABQ8S6U1</accession>
<evidence type="ECO:0000313" key="3">
    <source>
        <dbReference type="Proteomes" id="UP001148838"/>
    </source>
</evidence>
<evidence type="ECO:0000256" key="1">
    <source>
        <dbReference type="SAM" id="MobiDB-lite"/>
    </source>
</evidence>
<evidence type="ECO:0000313" key="2">
    <source>
        <dbReference type="EMBL" id="KAJ4429546.1"/>
    </source>
</evidence>
<dbReference type="Proteomes" id="UP001148838">
    <property type="component" value="Unassembled WGS sequence"/>
</dbReference>
<comment type="caution">
    <text evidence="2">The sequence shown here is derived from an EMBL/GenBank/DDBJ whole genome shotgun (WGS) entry which is preliminary data.</text>
</comment>
<gene>
    <name evidence="2" type="ORF">ANN_21715</name>
</gene>
<dbReference type="EMBL" id="JAJSOF020000033">
    <property type="protein sequence ID" value="KAJ4429546.1"/>
    <property type="molecule type" value="Genomic_DNA"/>
</dbReference>
<feature type="compositionally biased region" description="Polar residues" evidence="1">
    <location>
        <begin position="240"/>
        <end position="249"/>
    </location>
</feature>
<name>A0ABQ8S6U1_PERAM</name>
<reference evidence="2 3" key="1">
    <citation type="journal article" date="2022" name="Allergy">
        <title>Genome assembly and annotation of Periplaneta americana reveal a comprehensive cockroach allergen profile.</title>
        <authorList>
            <person name="Wang L."/>
            <person name="Xiong Q."/>
            <person name="Saelim N."/>
            <person name="Wang L."/>
            <person name="Nong W."/>
            <person name="Wan A.T."/>
            <person name="Shi M."/>
            <person name="Liu X."/>
            <person name="Cao Q."/>
            <person name="Hui J.H.L."/>
            <person name="Sookrung N."/>
            <person name="Leung T.F."/>
            <person name="Tungtrongchitr A."/>
            <person name="Tsui S.K.W."/>
        </authorList>
    </citation>
    <scope>NUCLEOTIDE SEQUENCE [LARGE SCALE GENOMIC DNA]</scope>
    <source>
        <strain evidence="2">PWHHKU_190912</strain>
    </source>
</reference>
<proteinExistence type="predicted"/>
<sequence length="249" mass="27780">MSPGSNTESYPAFAHIGLRENPRKNLNQVTCPDRESNPGHMVSRPDALTVTPQKQYGNGYYQRIPNLTGPVGSMTSRCNENKEQNCWKNRCCYGDRNQSDSLMAADGECHHLCKLMAPVRHRWSINDVIGGIRNTVMPSDCSPVRFGIRSMAFAQSPKKAMRQCCREIGISKSSVHRILRAKKWKPYIPRLVHALNEDDPEMDRTKRKCCGVAASMSGFNPSRLLTMGSPKGHSVRHKTTNTGGTESSD</sequence>
<feature type="region of interest" description="Disordered" evidence="1">
    <location>
        <begin position="221"/>
        <end position="249"/>
    </location>
</feature>
<evidence type="ECO:0008006" key="4">
    <source>
        <dbReference type="Google" id="ProtNLM"/>
    </source>
</evidence>